<sequence>MVRRFLEQSYSRKEVDALCSCHSAEISFQQSGDVSTKPPSPQIIGWLRPCFRLCRESNPGPLARYADTPPPVFWEIISDEHGIDPTGMYRGDNDLQLERIEVYYNEAARGKYVPRAILVDLEPGTMDSVRSGPFGQLFRPDNFVFGQSGADVLALVVTALTLMRQEALPLCLEDVPHPVPDREATADDDVEFEDEEEIIQWEAGSMSLRLHVYEAFLGTRGIGKVELEEVNPHLRGGRVENHLGKTTPSSPDRDSNLDLPVLSSRVKHDKHVSQLRHQGG</sequence>
<feature type="compositionally biased region" description="Basic residues" evidence="5">
    <location>
        <begin position="265"/>
        <end position="280"/>
    </location>
</feature>
<evidence type="ECO:0000313" key="7">
    <source>
        <dbReference type="EMBL" id="CAD7394759.1"/>
    </source>
</evidence>
<dbReference type="GO" id="GO:0003924">
    <property type="term" value="F:GTPase activity"/>
    <property type="evidence" value="ECO:0007669"/>
    <property type="project" value="InterPro"/>
</dbReference>
<accession>A0A7R9GS80</accession>
<dbReference type="Gene3D" id="3.40.50.1440">
    <property type="entry name" value="Tubulin/FtsZ, GTPase domain"/>
    <property type="match status" value="1"/>
</dbReference>
<dbReference type="InterPro" id="IPR003008">
    <property type="entry name" value="Tubulin_FtsZ_GTPase"/>
</dbReference>
<feature type="domain" description="Tubulin/FtsZ GTPase" evidence="6">
    <location>
        <begin position="73"/>
        <end position="150"/>
    </location>
</feature>
<name>A0A7R9GS80_TIMCR</name>
<reference evidence="7" key="1">
    <citation type="submission" date="2020-11" db="EMBL/GenBank/DDBJ databases">
        <authorList>
            <person name="Tran Van P."/>
        </authorList>
    </citation>
    <scope>NUCLEOTIDE SEQUENCE</scope>
</reference>
<dbReference type="Pfam" id="PF00091">
    <property type="entry name" value="Tubulin"/>
    <property type="match status" value="1"/>
</dbReference>
<dbReference type="PANTHER" id="PTHR36527">
    <property type="entry name" value="OS01G0282866 PROTEIN"/>
    <property type="match status" value="1"/>
</dbReference>
<dbReference type="PRINTS" id="PR01161">
    <property type="entry name" value="TUBULIN"/>
</dbReference>
<dbReference type="InterPro" id="IPR036525">
    <property type="entry name" value="Tubulin/FtsZ_GTPase_sf"/>
</dbReference>
<dbReference type="InterPro" id="IPR000217">
    <property type="entry name" value="Tubulin"/>
</dbReference>
<keyword evidence="2" id="KW-0493">Microtubule</keyword>
<comment type="similarity">
    <text evidence="1">Belongs to the tubulin family.</text>
</comment>
<evidence type="ECO:0000256" key="1">
    <source>
        <dbReference type="ARBA" id="ARBA00009636"/>
    </source>
</evidence>
<dbReference type="GO" id="GO:0005200">
    <property type="term" value="F:structural constituent of cytoskeleton"/>
    <property type="evidence" value="ECO:0007669"/>
    <property type="project" value="InterPro"/>
</dbReference>
<gene>
    <name evidence="7" type="ORF">TCEB3V08_LOCUS2671</name>
</gene>
<dbReference type="InterPro" id="IPR002453">
    <property type="entry name" value="Beta_tubulin"/>
</dbReference>
<evidence type="ECO:0000256" key="5">
    <source>
        <dbReference type="SAM" id="MobiDB-lite"/>
    </source>
</evidence>
<dbReference type="PRINTS" id="PR01163">
    <property type="entry name" value="BETATUBULIN"/>
</dbReference>
<dbReference type="GO" id="GO:0005874">
    <property type="term" value="C:microtubule"/>
    <property type="evidence" value="ECO:0007669"/>
    <property type="project" value="UniProtKB-KW"/>
</dbReference>
<dbReference type="AlphaFoldDB" id="A0A7R9GS80"/>
<protein>
    <recommendedName>
        <fullName evidence="6">Tubulin/FtsZ GTPase domain-containing protein</fullName>
    </recommendedName>
</protein>
<keyword evidence="3" id="KW-0547">Nucleotide-binding</keyword>
<evidence type="ECO:0000256" key="4">
    <source>
        <dbReference type="ARBA" id="ARBA00023134"/>
    </source>
</evidence>
<dbReference type="GO" id="GO:0005525">
    <property type="term" value="F:GTP binding"/>
    <property type="evidence" value="ECO:0007669"/>
    <property type="project" value="UniProtKB-KW"/>
</dbReference>
<organism evidence="7">
    <name type="scientific">Timema cristinae</name>
    <name type="common">Walking stick</name>
    <dbReference type="NCBI Taxonomy" id="61476"/>
    <lineage>
        <taxon>Eukaryota</taxon>
        <taxon>Metazoa</taxon>
        <taxon>Ecdysozoa</taxon>
        <taxon>Arthropoda</taxon>
        <taxon>Hexapoda</taxon>
        <taxon>Insecta</taxon>
        <taxon>Pterygota</taxon>
        <taxon>Neoptera</taxon>
        <taxon>Polyneoptera</taxon>
        <taxon>Phasmatodea</taxon>
        <taxon>Timematodea</taxon>
        <taxon>Timematoidea</taxon>
        <taxon>Timematidae</taxon>
        <taxon>Timema</taxon>
    </lineage>
</organism>
<dbReference type="SUPFAM" id="SSF52490">
    <property type="entry name" value="Tubulin nucleotide-binding domain-like"/>
    <property type="match status" value="1"/>
</dbReference>
<evidence type="ECO:0000256" key="3">
    <source>
        <dbReference type="ARBA" id="ARBA00022741"/>
    </source>
</evidence>
<evidence type="ECO:0000259" key="6">
    <source>
        <dbReference type="Pfam" id="PF00091"/>
    </source>
</evidence>
<feature type="region of interest" description="Disordered" evidence="5">
    <location>
        <begin position="236"/>
        <end position="280"/>
    </location>
</feature>
<dbReference type="GO" id="GO:0007017">
    <property type="term" value="P:microtubule-based process"/>
    <property type="evidence" value="ECO:0007669"/>
    <property type="project" value="InterPro"/>
</dbReference>
<evidence type="ECO:0000256" key="2">
    <source>
        <dbReference type="ARBA" id="ARBA00022701"/>
    </source>
</evidence>
<keyword evidence="4" id="KW-0342">GTP-binding</keyword>
<dbReference type="PANTHER" id="PTHR36527:SF3">
    <property type="entry name" value="OS01G0282866 PROTEIN"/>
    <property type="match status" value="1"/>
</dbReference>
<proteinExistence type="inferred from homology"/>
<dbReference type="EMBL" id="OC317061">
    <property type="protein sequence ID" value="CAD7394759.1"/>
    <property type="molecule type" value="Genomic_DNA"/>
</dbReference>